<keyword evidence="2" id="KW-1185">Reference proteome</keyword>
<reference evidence="1" key="1">
    <citation type="submission" date="2023-08" db="EMBL/GenBank/DDBJ databases">
        <authorList>
            <person name="Alioto T."/>
            <person name="Alioto T."/>
            <person name="Gomez Garrido J."/>
        </authorList>
    </citation>
    <scope>NUCLEOTIDE SEQUENCE</scope>
</reference>
<dbReference type="Proteomes" id="UP001162480">
    <property type="component" value="Chromosome 4"/>
</dbReference>
<proteinExistence type="predicted"/>
<dbReference type="EMBL" id="OX597817">
    <property type="protein sequence ID" value="CAI9721770.1"/>
    <property type="molecule type" value="Genomic_DNA"/>
</dbReference>
<accession>A0AA36AT21</accession>
<sequence length="124" mass="14233">MTITGGFLSKGLFVIVSQLCDIHSIAIYFNRILYSNVGYLLHIETFAEIVQHNRLRSAAFGKRIQFVNPLLKLIRISNSLHHTFSCGYCPVQKNIMDKHIDNVKSNDAIILRISDFKFVHCSRH</sequence>
<organism evidence="1 2">
    <name type="scientific">Octopus vulgaris</name>
    <name type="common">Common octopus</name>
    <dbReference type="NCBI Taxonomy" id="6645"/>
    <lineage>
        <taxon>Eukaryota</taxon>
        <taxon>Metazoa</taxon>
        <taxon>Spiralia</taxon>
        <taxon>Lophotrochozoa</taxon>
        <taxon>Mollusca</taxon>
        <taxon>Cephalopoda</taxon>
        <taxon>Coleoidea</taxon>
        <taxon>Octopodiformes</taxon>
        <taxon>Octopoda</taxon>
        <taxon>Incirrata</taxon>
        <taxon>Octopodidae</taxon>
        <taxon>Octopus</taxon>
    </lineage>
</organism>
<evidence type="ECO:0000313" key="2">
    <source>
        <dbReference type="Proteomes" id="UP001162480"/>
    </source>
</evidence>
<dbReference type="AlphaFoldDB" id="A0AA36AT21"/>
<protein>
    <submittedName>
        <fullName evidence="1">Uncharacterized protein</fullName>
    </submittedName>
</protein>
<gene>
    <name evidence="1" type="ORF">OCTVUL_1B018406</name>
</gene>
<name>A0AA36AT21_OCTVU</name>
<evidence type="ECO:0000313" key="1">
    <source>
        <dbReference type="EMBL" id="CAI9721770.1"/>
    </source>
</evidence>